<protein>
    <submittedName>
        <fullName evidence="2">Uncharacterized protein</fullName>
    </submittedName>
</protein>
<dbReference type="EMBL" id="LAZR01001671">
    <property type="protein sequence ID" value="KKN41039.1"/>
    <property type="molecule type" value="Genomic_DNA"/>
</dbReference>
<organism evidence="2">
    <name type="scientific">marine sediment metagenome</name>
    <dbReference type="NCBI Taxonomy" id="412755"/>
    <lineage>
        <taxon>unclassified sequences</taxon>
        <taxon>metagenomes</taxon>
        <taxon>ecological metagenomes</taxon>
    </lineage>
</organism>
<proteinExistence type="predicted"/>
<evidence type="ECO:0000313" key="2">
    <source>
        <dbReference type="EMBL" id="KKN41039.1"/>
    </source>
</evidence>
<keyword evidence="1" id="KW-1133">Transmembrane helix</keyword>
<feature type="transmembrane region" description="Helical" evidence="1">
    <location>
        <begin position="30"/>
        <end position="55"/>
    </location>
</feature>
<name>A0A0F9QET0_9ZZZZ</name>
<keyword evidence="1" id="KW-0472">Membrane</keyword>
<comment type="caution">
    <text evidence="2">The sequence shown here is derived from an EMBL/GenBank/DDBJ whole genome shotgun (WGS) entry which is preliminary data.</text>
</comment>
<keyword evidence="1" id="KW-0812">Transmembrane</keyword>
<evidence type="ECO:0000256" key="1">
    <source>
        <dbReference type="SAM" id="Phobius"/>
    </source>
</evidence>
<sequence>MNKLLIALLAAEGAPFRVRGIGTLALIAGFIYLAITGYISAEVYTVLTTGFGAAYMGSRISRDASAEAAVSKTPPATDA</sequence>
<dbReference type="AlphaFoldDB" id="A0A0F9QET0"/>
<gene>
    <name evidence="2" type="ORF">LCGC14_0727270</name>
</gene>
<accession>A0A0F9QET0</accession>
<reference evidence="2" key="1">
    <citation type="journal article" date="2015" name="Nature">
        <title>Complex archaea that bridge the gap between prokaryotes and eukaryotes.</title>
        <authorList>
            <person name="Spang A."/>
            <person name="Saw J.H."/>
            <person name="Jorgensen S.L."/>
            <person name="Zaremba-Niedzwiedzka K."/>
            <person name="Martijn J."/>
            <person name="Lind A.E."/>
            <person name="van Eijk R."/>
            <person name="Schleper C."/>
            <person name="Guy L."/>
            <person name="Ettema T.J."/>
        </authorList>
    </citation>
    <scope>NUCLEOTIDE SEQUENCE</scope>
</reference>